<protein>
    <submittedName>
        <fullName evidence="2">Uncharacterized protein</fullName>
    </submittedName>
</protein>
<evidence type="ECO:0000313" key="2">
    <source>
        <dbReference type="EMBL" id="KAF9321728.1"/>
    </source>
</evidence>
<organism evidence="2 3">
    <name type="scientific">Podila minutissima</name>
    <dbReference type="NCBI Taxonomy" id="64525"/>
    <lineage>
        <taxon>Eukaryota</taxon>
        <taxon>Fungi</taxon>
        <taxon>Fungi incertae sedis</taxon>
        <taxon>Mucoromycota</taxon>
        <taxon>Mortierellomycotina</taxon>
        <taxon>Mortierellomycetes</taxon>
        <taxon>Mortierellales</taxon>
        <taxon>Mortierellaceae</taxon>
        <taxon>Podila</taxon>
    </lineage>
</organism>
<feature type="compositionally biased region" description="Acidic residues" evidence="1">
    <location>
        <begin position="44"/>
        <end position="54"/>
    </location>
</feature>
<accession>A0A9P5S954</accession>
<feature type="compositionally biased region" description="Acidic residues" evidence="1">
    <location>
        <begin position="72"/>
        <end position="85"/>
    </location>
</feature>
<feature type="compositionally biased region" description="Polar residues" evidence="1">
    <location>
        <begin position="94"/>
        <end position="112"/>
    </location>
</feature>
<reference evidence="2" key="1">
    <citation type="journal article" date="2020" name="Fungal Divers.">
        <title>Resolving the Mortierellaceae phylogeny through synthesis of multi-gene phylogenetics and phylogenomics.</title>
        <authorList>
            <person name="Vandepol N."/>
            <person name="Liber J."/>
            <person name="Desiro A."/>
            <person name="Na H."/>
            <person name="Kennedy M."/>
            <person name="Barry K."/>
            <person name="Grigoriev I.V."/>
            <person name="Miller A.N."/>
            <person name="O'Donnell K."/>
            <person name="Stajich J.E."/>
            <person name="Bonito G."/>
        </authorList>
    </citation>
    <scope>NUCLEOTIDE SEQUENCE</scope>
    <source>
        <strain evidence="2">NVP1</strain>
    </source>
</reference>
<gene>
    <name evidence="2" type="ORF">BG006_002571</name>
</gene>
<dbReference type="EMBL" id="JAAAUY010001609">
    <property type="protein sequence ID" value="KAF9321728.1"/>
    <property type="molecule type" value="Genomic_DNA"/>
</dbReference>
<name>A0A9P5S954_9FUNG</name>
<feature type="region of interest" description="Disordered" evidence="1">
    <location>
        <begin position="38"/>
        <end position="112"/>
    </location>
</feature>
<dbReference type="AlphaFoldDB" id="A0A9P5S954"/>
<sequence length="112" mass="12319">MDALFGHCLNIMPLGLMDMCLDLPSTSQDPENNLLLENRVKEEEGGEEKEDEEGSAIGNEIGGAVIVFHDDNNEEDFNIESDNELLDGHDIGSLSHTSSNMQHKQQSSDTES</sequence>
<feature type="non-terminal residue" evidence="2">
    <location>
        <position position="112"/>
    </location>
</feature>
<dbReference type="Proteomes" id="UP000696485">
    <property type="component" value="Unassembled WGS sequence"/>
</dbReference>
<comment type="caution">
    <text evidence="2">The sequence shown here is derived from an EMBL/GenBank/DDBJ whole genome shotgun (WGS) entry which is preliminary data.</text>
</comment>
<proteinExistence type="predicted"/>
<evidence type="ECO:0000313" key="3">
    <source>
        <dbReference type="Proteomes" id="UP000696485"/>
    </source>
</evidence>
<keyword evidence="3" id="KW-1185">Reference proteome</keyword>
<evidence type="ECO:0000256" key="1">
    <source>
        <dbReference type="SAM" id="MobiDB-lite"/>
    </source>
</evidence>